<sequence>MLIVAFILRVSLWSSVAEARRGVVADLHDRSFEMLIAGGHLPDSSFLVRHIVSIRTLNYIEFRGDNHFCSGILLSSRAVLTAAHCVTDWFKAPMNPRALLIVFGSRLRLAFYDVAECRRVDRLVLHPEYKRYKENDLAVLQLSQRIPSNMRHVRPLVTRDSSGFATAGKRCITMGWGQVYPHGPYSNQILALDVLIRNHSFCEGKIPSYNRAGHLCAEPDADGEFCPGDMGGPLICEDWLAGIIGGSHLCEGGKAMKFTNYMHHEKWIQKTVLALTAQATDPFSPTNTLFLLLLSQLFSFIIH</sequence>
<comment type="subcellular location">
    <subcellularLocation>
        <location evidence="1">Secreted</location>
        <location evidence="1">Extracellular space</location>
    </subcellularLocation>
</comment>
<dbReference type="Pfam" id="PF00089">
    <property type="entry name" value="Trypsin"/>
    <property type="match status" value="1"/>
</dbReference>
<dbReference type="InterPro" id="IPR001254">
    <property type="entry name" value="Trypsin_dom"/>
</dbReference>
<evidence type="ECO:0000256" key="5">
    <source>
        <dbReference type="ARBA" id="ARBA00022801"/>
    </source>
</evidence>
<evidence type="ECO:0000256" key="4">
    <source>
        <dbReference type="ARBA" id="ARBA00022729"/>
    </source>
</evidence>
<dbReference type="STRING" id="7234.B4H676"/>
<evidence type="ECO:0000313" key="13">
    <source>
        <dbReference type="EMBL" id="EDW33300.1"/>
    </source>
</evidence>
<comment type="catalytic activity">
    <reaction evidence="9">
        <text>Preferential cleavage: Arg-|-Xaa, Lys-|-Xaa.</text>
        <dbReference type="EC" id="3.4.21.4"/>
    </reaction>
</comment>
<dbReference type="HOGENOM" id="CLU_006842_7_2_1"/>
<proteinExistence type="inferred from homology"/>
<keyword evidence="4 11" id="KW-0732">Signal</keyword>
<dbReference type="KEGG" id="dpe:6601283"/>
<dbReference type="GO" id="GO:0006508">
    <property type="term" value="P:proteolysis"/>
    <property type="evidence" value="ECO:0007669"/>
    <property type="project" value="UniProtKB-KW"/>
</dbReference>
<evidence type="ECO:0000259" key="12">
    <source>
        <dbReference type="PROSITE" id="PS50240"/>
    </source>
</evidence>
<dbReference type="Gene3D" id="2.40.10.10">
    <property type="entry name" value="Trypsin-like serine proteases"/>
    <property type="match status" value="1"/>
</dbReference>
<comment type="similarity">
    <text evidence="2">Belongs to the peptidase S1 family.</text>
</comment>
<dbReference type="PRINTS" id="PR00722">
    <property type="entry name" value="CHYMOTRYPSIN"/>
</dbReference>
<dbReference type="InterPro" id="IPR050430">
    <property type="entry name" value="Peptidase_S1"/>
</dbReference>
<dbReference type="GO" id="GO:0004252">
    <property type="term" value="F:serine-type endopeptidase activity"/>
    <property type="evidence" value="ECO:0007669"/>
    <property type="project" value="UniProtKB-EC"/>
</dbReference>
<gene>
    <name evidence="13" type="primary">Dper\GL20437</name>
    <name evidence="13" type="ORF">Dper_GL20437</name>
</gene>
<dbReference type="Proteomes" id="UP000008744">
    <property type="component" value="Unassembled WGS sequence"/>
</dbReference>
<dbReference type="CDD" id="cd00190">
    <property type="entry name" value="Tryp_SPc"/>
    <property type="match status" value="1"/>
</dbReference>
<evidence type="ECO:0000256" key="10">
    <source>
        <dbReference type="ARBA" id="ARBA00038868"/>
    </source>
</evidence>
<dbReference type="SUPFAM" id="SSF50494">
    <property type="entry name" value="Trypsin-like serine proteases"/>
    <property type="match status" value="1"/>
</dbReference>
<dbReference type="AlphaFoldDB" id="B4H676"/>
<dbReference type="PANTHER" id="PTHR24276">
    <property type="entry name" value="POLYSERASE-RELATED"/>
    <property type="match status" value="1"/>
</dbReference>
<accession>B4H676</accession>
<dbReference type="eggNOG" id="KOG3627">
    <property type="taxonomic scope" value="Eukaryota"/>
</dbReference>
<dbReference type="PROSITE" id="PS00134">
    <property type="entry name" value="TRYPSIN_HIS"/>
    <property type="match status" value="1"/>
</dbReference>
<dbReference type="InterPro" id="IPR043504">
    <property type="entry name" value="Peptidase_S1_PA_chymotrypsin"/>
</dbReference>
<keyword evidence="3" id="KW-0645">Protease</keyword>
<keyword evidence="14" id="KW-1185">Reference proteome</keyword>
<evidence type="ECO:0000256" key="9">
    <source>
        <dbReference type="ARBA" id="ARBA00036320"/>
    </source>
</evidence>
<feature type="signal peptide" evidence="11">
    <location>
        <begin position="1"/>
        <end position="19"/>
    </location>
</feature>
<dbReference type="PROSITE" id="PS50240">
    <property type="entry name" value="TRYPSIN_DOM"/>
    <property type="match status" value="1"/>
</dbReference>
<dbReference type="GO" id="GO:0005576">
    <property type="term" value="C:extracellular region"/>
    <property type="evidence" value="ECO:0007669"/>
    <property type="project" value="UniProtKB-SubCell"/>
</dbReference>
<dbReference type="InterPro" id="IPR009003">
    <property type="entry name" value="Peptidase_S1_PA"/>
</dbReference>
<dbReference type="InterPro" id="IPR018114">
    <property type="entry name" value="TRYPSIN_HIS"/>
</dbReference>
<dbReference type="OrthoDB" id="8189841at2759"/>
<feature type="domain" description="Peptidase S1" evidence="12">
    <location>
        <begin position="36"/>
        <end position="273"/>
    </location>
</feature>
<organism evidence="14">
    <name type="scientific">Drosophila persimilis</name>
    <name type="common">Fruit fly</name>
    <dbReference type="NCBI Taxonomy" id="7234"/>
    <lineage>
        <taxon>Eukaryota</taxon>
        <taxon>Metazoa</taxon>
        <taxon>Ecdysozoa</taxon>
        <taxon>Arthropoda</taxon>
        <taxon>Hexapoda</taxon>
        <taxon>Insecta</taxon>
        <taxon>Pterygota</taxon>
        <taxon>Neoptera</taxon>
        <taxon>Endopterygota</taxon>
        <taxon>Diptera</taxon>
        <taxon>Brachycera</taxon>
        <taxon>Muscomorpha</taxon>
        <taxon>Ephydroidea</taxon>
        <taxon>Drosophilidae</taxon>
        <taxon>Drosophila</taxon>
        <taxon>Sophophora</taxon>
    </lineage>
</organism>
<evidence type="ECO:0000256" key="1">
    <source>
        <dbReference type="ARBA" id="ARBA00004239"/>
    </source>
</evidence>
<dbReference type="PhylomeDB" id="B4H676"/>
<evidence type="ECO:0000313" key="14">
    <source>
        <dbReference type="Proteomes" id="UP000008744"/>
    </source>
</evidence>
<dbReference type="InterPro" id="IPR001314">
    <property type="entry name" value="Peptidase_S1A"/>
</dbReference>
<dbReference type="SMART" id="SM00020">
    <property type="entry name" value="Tryp_SPc"/>
    <property type="match status" value="1"/>
</dbReference>
<protein>
    <recommendedName>
        <fullName evidence="10">trypsin</fullName>
        <ecNumber evidence="10">3.4.21.4</ecNumber>
    </recommendedName>
</protein>
<keyword evidence="6" id="KW-0720">Serine protease</keyword>
<evidence type="ECO:0000256" key="6">
    <source>
        <dbReference type="ARBA" id="ARBA00022825"/>
    </source>
</evidence>
<evidence type="ECO:0000256" key="2">
    <source>
        <dbReference type="ARBA" id="ARBA00007664"/>
    </source>
</evidence>
<feature type="chain" id="PRO_5002807852" description="trypsin" evidence="11">
    <location>
        <begin position="20"/>
        <end position="303"/>
    </location>
</feature>
<evidence type="ECO:0000256" key="3">
    <source>
        <dbReference type="ARBA" id="ARBA00022670"/>
    </source>
</evidence>
<dbReference type="EMBL" id="CH479213">
    <property type="protein sequence ID" value="EDW33300.1"/>
    <property type="molecule type" value="Genomic_DNA"/>
</dbReference>
<evidence type="ECO:0000256" key="8">
    <source>
        <dbReference type="ARBA" id="ARBA00023157"/>
    </source>
</evidence>
<dbReference type="PANTHER" id="PTHR24276:SF91">
    <property type="entry name" value="AT26814P-RELATED"/>
    <property type="match status" value="1"/>
</dbReference>
<keyword evidence="8" id="KW-1015">Disulfide bond</keyword>
<keyword evidence="5" id="KW-0378">Hydrolase</keyword>
<dbReference type="OMA" id="RGDNHFC"/>
<evidence type="ECO:0000256" key="11">
    <source>
        <dbReference type="SAM" id="SignalP"/>
    </source>
</evidence>
<reference evidence="13 14" key="1">
    <citation type="journal article" date="2007" name="Nature">
        <title>Evolution of genes and genomes on the Drosophila phylogeny.</title>
        <authorList>
            <consortium name="Drosophila 12 Genomes Consortium"/>
            <person name="Clark A.G."/>
            <person name="Eisen M.B."/>
            <person name="Smith D.R."/>
            <person name="Bergman C.M."/>
            <person name="Oliver B."/>
            <person name="Markow T.A."/>
            <person name="Kaufman T.C."/>
            <person name="Kellis M."/>
            <person name="Gelbart W."/>
            <person name="Iyer V.N."/>
            <person name="Pollard D.A."/>
            <person name="Sackton T.B."/>
            <person name="Larracuente A.M."/>
            <person name="Singh N.D."/>
            <person name="Abad J.P."/>
            <person name="Abt D.N."/>
            <person name="Adryan B."/>
            <person name="Aguade M."/>
            <person name="Akashi H."/>
            <person name="Anderson W.W."/>
            <person name="Aquadro C.F."/>
            <person name="Ardell D.H."/>
            <person name="Arguello R."/>
            <person name="Artieri C.G."/>
            <person name="Barbash D.A."/>
            <person name="Barker D."/>
            <person name="Barsanti P."/>
            <person name="Batterham P."/>
            <person name="Batzoglou S."/>
            <person name="Begun D."/>
            <person name="Bhutkar A."/>
            <person name="Blanco E."/>
            <person name="Bosak S.A."/>
            <person name="Bradley R.K."/>
            <person name="Brand A.D."/>
            <person name="Brent M.R."/>
            <person name="Brooks A.N."/>
            <person name="Brown R.H."/>
            <person name="Butlin R.K."/>
            <person name="Caggese C."/>
            <person name="Calvi B.R."/>
            <person name="Bernardo de Carvalho A."/>
            <person name="Caspi A."/>
            <person name="Castrezana S."/>
            <person name="Celniker S.E."/>
            <person name="Chang J.L."/>
            <person name="Chapple C."/>
            <person name="Chatterji S."/>
            <person name="Chinwalla A."/>
            <person name="Civetta A."/>
            <person name="Clifton S.W."/>
            <person name="Comeron J.M."/>
            <person name="Costello J.C."/>
            <person name="Coyne J.A."/>
            <person name="Daub J."/>
            <person name="David R.G."/>
            <person name="Delcher A.L."/>
            <person name="Delehaunty K."/>
            <person name="Do C.B."/>
            <person name="Ebling H."/>
            <person name="Edwards K."/>
            <person name="Eickbush T."/>
            <person name="Evans J.D."/>
            <person name="Filipski A."/>
            <person name="Findeiss S."/>
            <person name="Freyhult E."/>
            <person name="Fulton L."/>
            <person name="Fulton R."/>
            <person name="Garcia A.C."/>
            <person name="Gardiner A."/>
            <person name="Garfield D.A."/>
            <person name="Garvin B.E."/>
            <person name="Gibson G."/>
            <person name="Gilbert D."/>
            <person name="Gnerre S."/>
            <person name="Godfrey J."/>
            <person name="Good R."/>
            <person name="Gotea V."/>
            <person name="Gravely B."/>
            <person name="Greenberg A.J."/>
            <person name="Griffiths-Jones S."/>
            <person name="Gross S."/>
            <person name="Guigo R."/>
            <person name="Gustafson E.A."/>
            <person name="Haerty W."/>
            <person name="Hahn M.W."/>
            <person name="Halligan D.L."/>
            <person name="Halpern A.L."/>
            <person name="Halter G.M."/>
            <person name="Han M.V."/>
            <person name="Heger A."/>
            <person name="Hillier L."/>
            <person name="Hinrichs A.S."/>
            <person name="Holmes I."/>
            <person name="Hoskins R.A."/>
            <person name="Hubisz M.J."/>
            <person name="Hultmark D."/>
            <person name="Huntley M.A."/>
            <person name="Jaffe D.B."/>
            <person name="Jagadeeshan S."/>
            <person name="Jeck W.R."/>
            <person name="Johnson J."/>
            <person name="Jones C.D."/>
            <person name="Jordan W.C."/>
            <person name="Karpen G.H."/>
            <person name="Kataoka E."/>
            <person name="Keightley P.D."/>
            <person name="Kheradpour P."/>
            <person name="Kirkness E.F."/>
            <person name="Koerich L.B."/>
            <person name="Kristiansen K."/>
            <person name="Kudrna D."/>
            <person name="Kulathinal R.J."/>
            <person name="Kumar S."/>
            <person name="Kwok R."/>
            <person name="Lander E."/>
            <person name="Langley C.H."/>
            <person name="Lapoint R."/>
            <person name="Lazzaro B.P."/>
            <person name="Lee S.J."/>
            <person name="Levesque L."/>
            <person name="Li R."/>
            <person name="Lin C.F."/>
            <person name="Lin M.F."/>
            <person name="Lindblad-Toh K."/>
            <person name="Llopart A."/>
            <person name="Long M."/>
            <person name="Low L."/>
            <person name="Lozovsky E."/>
            <person name="Lu J."/>
            <person name="Luo M."/>
            <person name="Machado C.A."/>
            <person name="Makalowski W."/>
            <person name="Marzo M."/>
            <person name="Matsuda M."/>
            <person name="Matzkin L."/>
            <person name="McAllister B."/>
            <person name="McBride C.S."/>
            <person name="McKernan B."/>
            <person name="McKernan K."/>
            <person name="Mendez-Lago M."/>
            <person name="Minx P."/>
            <person name="Mollenhauer M.U."/>
            <person name="Montooth K."/>
            <person name="Mount S.M."/>
            <person name="Mu X."/>
            <person name="Myers E."/>
            <person name="Negre B."/>
            <person name="Newfeld S."/>
            <person name="Nielsen R."/>
            <person name="Noor M.A."/>
            <person name="O'Grady P."/>
            <person name="Pachter L."/>
            <person name="Papaceit M."/>
            <person name="Parisi M.J."/>
            <person name="Parisi M."/>
            <person name="Parts L."/>
            <person name="Pedersen J.S."/>
            <person name="Pesole G."/>
            <person name="Phillippy A.M."/>
            <person name="Ponting C.P."/>
            <person name="Pop M."/>
            <person name="Porcelli D."/>
            <person name="Powell J.R."/>
            <person name="Prohaska S."/>
            <person name="Pruitt K."/>
            <person name="Puig M."/>
            <person name="Quesneville H."/>
            <person name="Ram K.R."/>
            <person name="Rand D."/>
            <person name="Rasmussen M.D."/>
            <person name="Reed L.K."/>
            <person name="Reenan R."/>
            <person name="Reily A."/>
            <person name="Remington K.A."/>
            <person name="Rieger T.T."/>
            <person name="Ritchie M.G."/>
            <person name="Robin C."/>
            <person name="Rogers Y.H."/>
            <person name="Rohde C."/>
            <person name="Rozas J."/>
            <person name="Rubenfield M.J."/>
            <person name="Ruiz A."/>
            <person name="Russo S."/>
            <person name="Salzberg S.L."/>
            <person name="Sanchez-Gracia A."/>
            <person name="Saranga D.J."/>
            <person name="Sato H."/>
            <person name="Schaeffer S.W."/>
            <person name="Schatz M.C."/>
            <person name="Schlenke T."/>
            <person name="Schwartz R."/>
            <person name="Segarra C."/>
            <person name="Singh R.S."/>
            <person name="Sirot L."/>
            <person name="Sirota M."/>
            <person name="Sisneros N.B."/>
            <person name="Smith C.D."/>
            <person name="Smith T.F."/>
            <person name="Spieth J."/>
            <person name="Stage D.E."/>
            <person name="Stark A."/>
            <person name="Stephan W."/>
            <person name="Strausberg R.L."/>
            <person name="Strempel S."/>
            <person name="Sturgill D."/>
            <person name="Sutton G."/>
            <person name="Sutton G.G."/>
            <person name="Tao W."/>
            <person name="Teichmann S."/>
            <person name="Tobari Y.N."/>
            <person name="Tomimura Y."/>
            <person name="Tsolas J.M."/>
            <person name="Valente V.L."/>
            <person name="Venter E."/>
            <person name="Venter J.C."/>
            <person name="Vicario S."/>
            <person name="Vieira F.G."/>
            <person name="Vilella A.J."/>
            <person name="Villasante A."/>
            <person name="Walenz B."/>
            <person name="Wang J."/>
            <person name="Wasserman M."/>
            <person name="Watts T."/>
            <person name="Wilson D."/>
            <person name="Wilson R.K."/>
            <person name="Wing R.A."/>
            <person name="Wolfner M.F."/>
            <person name="Wong A."/>
            <person name="Wong G.K."/>
            <person name="Wu C.I."/>
            <person name="Wu G."/>
            <person name="Yamamoto D."/>
            <person name="Yang H.P."/>
            <person name="Yang S.P."/>
            <person name="Yorke J.A."/>
            <person name="Yoshida K."/>
            <person name="Zdobnov E."/>
            <person name="Zhang P."/>
            <person name="Zhang Y."/>
            <person name="Zimin A.V."/>
            <person name="Baldwin J."/>
            <person name="Abdouelleil A."/>
            <person name="Abdulkadir J."/>
            <person name="Abebe A."/>
            <person name="Abera B."/>
            <person name="Abreu J."/>
            <person name="Acer S.C."/>
            <person name="Aftuck L."/>
            <person name="Alexander A."/>
            <person name="An P."/>
            <person name="Anderson E."/>
            <person name="Anderson S."/>
            <person name="Arachi H."/>
            <person name="Azer M."/>
            <person name="Bachantsang P."/>
            <person name="Barry A."/>
            <person name="Bayul T."/>
            <person name="Berlin A."/>
            <person name="Bessette D."/>
            <person name="Bloom T."/>
            <person name="Blye J."/>
            <person name="Boguslavskiy L."/>
            <person name="Bonnet C."/>
            <person name="Boukhgalter B."/>
            <person name="Bourzgui I."/>
            <person name="Brown A."/>
            <person name="Cahill P."/>
            <person name="Channer S."/>
            <person name="Cheshatsang Y."/>
            <person name="Chuda L."/>
            <person name="Citroen M."/>
            <person name="Collymore A."/>
            <person name="Cooke P."/>
            <person name="Costello M."/>
            <person name="D'Aco K."/>
            <person name="Daza R."/>
            <person name="De Haan G."/>
            <person name="DeGray S."/>
            <person name="DeMaso C."/>
            <person name="Dhargay N."/>
            <person name="Dooley K."/>
            <person name="Dooley E."/>
            <person name="Doricent M."/>
            <person name="Dorje P."/>
            <person name="Dorjee K."/>
            <person name="Dupes A."/>
            <person name="Elong R."/>
            <person name="Falk J."/>
            <person name="Farina A."/>
            <person name="Faro S."/>
            <person name="Ferguson D."/>
            <person name="Fisher S."/>
            <person name="Foley C.D."/>
            <person name="Franke A."/>
            <person name="Friedrich D."/>
            <person name="Gadbois L."/>
            <person name="Gearin G."/>
            <person name="Gearin C.R."/>
            <person name="Giannoukos G."/>
            <person name="Goode T."/>
            <person name="Graham J."/>
            <person name="Grandbois E."/>
            <person name="Grewal S."/>
            <person name="Gyaltsen K."/>
            <person name="Hafez N."/>
            <person name="Hagos B."/>
            <person name="Hall J."/>
            <person name="Henson C."/>
            <person name="Hollinger A."/>
            <person name="Honan T."/>
            <person name="Huard M.D."/>
            <person name="Hughes L."/>
            <person name="Hurhula B."/>
            <person name="Husby M.E."/>
            <person name="Kamat A."/>
            <person name="Kanga B."/>
            <person name="Kashin S."/>
            <person name="Khazanovich D."/>
            <person name="Kisner P."/>
            <person name="Lance K."/>
            <person name="Lara M."/>
            <person name="Lee W."/>
            <person name="Lennon N."/>
            <person name="Letendre F."/>
            <person name="LeVine R."/>
            <person name="Lipovsky A."/>
            <person name="Liu X."/>
            <person name="Liu J."/>
            <person name="Liu S."/>
            <person name="Lokyitsang T."/>
            <person name="Lokyitsang Y."/>
            <person name="Lubonja R."/>
            <person name="Lui A."/>
            <person name="MacDonald P."/>
            <person name="Magnisalis V."/>
            <person name="Maru K."/>
            <person name="Matthews C."/>
            <person name="McCusker W."/>
            <person name="McDonough S."/>
            <person name="Mehta T."/>
            <person name="Meldrim J."/>
            <person name="Meneus L."/>
            <person name="Mihai O."/>
            <person name="Mihalev A."/>
            <person name="Mihova T."/>
            <person name="Mittelman R."/>
            <person name="Mlenga V."/>
            <person name="Montmayeur A."/>
            <person name="Mulrain L."/>
            <person name="Navidi A."/>
            <person name="Naylor J."/>
            <person name="Negash T."/>
            <person name="Nguyen T."/>
            <person name="Nguyen N."/>
            <person name="Nicol R."/>
            <person name="Norbu C."/>
            <person name="Norbu N."/>
            <person name="Novod N."/>
            <person name="O'Neill B."/>
            <person name="Osman S."/>
            <person name="Markiewicz E."/>
            <person name="Oyono O.L."/>
            <person name="Patti C."/>
            <person name="Phunkhang P."/>
            <person name="Pierre F."/>
            <person name="Priest M."/>
            <person name="Raghuraman S."/>
            <person name="Rege F."/>
            <person name="Reyes R."/>
            <person name="Rise C."/>
            <person name="Rogov P."/>
            <person name="Ross K."/>
            <person name="Ryan E."/>
            <person name="Settipalli S."/>
            <person name="Shea T."/>
            <person name="Sherpa N."/>
            <person name="Shi L."/>
            <person name="Shih D."/>
            <person name="Sparrow T."/>
            <person name="Spaulding J."/>
            <person name="Stalker J."/>
            <person name="Stange-Thomann N."/>
            <person name="Stavropoulos S."/>
            <person name="Stone C."/>
            <person name="Strader C."/>
            <person name="Tesfaye S."/>
            <person name="Thomson T."/>
            <person name="Thoulutsang Y."/>
            <person name="Thoulutsang D."/>
            <person name="Topham K."/>
            <person name="Topping I."/>
            <person name="Tsamla T."/>
            <person name="Vassiliev H."/>
            <person name="Vo A."/>
            <person name="Wangchuk T."/>
            <person name="Wangdi T."/>
            <person name="Weiand M."/>
            <person name="Wilkinson J."/>
            <person name="Wilson A."/>
            <person name="Yadav S."/>
            <person name="Young G."/>
            <person name="Yu Q."/>
            <person name="Zembek L."/>
            <person name="Zhong D."/>
            <person name="Zimmer A."/>
            <person name="Zwirko Z."/>
            <person name="Jaffe D.B."/>
            <person name="Alvarez P."/>
            <person name="Brockman W."/>
            <person name="Butler J."/>
            <person name="Chin C."/>
            <person name="Gnerre S."/>
            <person name="Grabherr M."/>
            <person name="Kleber M."/>
            <person name="Mauceli E."/>
            <person name="MacCallum I."/>
        </authorList>
    </citation>
    <scope>NUCLEOTIDE SEQUENCE [LARGE SCALE GENOMIC DNA]</scope>
    <source>
        <strain evidence="14">MSH-3 / Tucson 14011-0111.49</strain>
    </source>
</reference>
<name>B4H676_DROPE</name>
<evidence type="ECO:0000256" key="7">
    <source>
        <dbReference type="ARBA" id="ARBA00023145"/>
    </source>
</evidence>
<keyword evidence="7" id="KW-0865">Zymogen</keyword>
<dbReference type="EC" id="3.4.21.4" evidence="10"/>
<dbReference type="SMR" id="B4H676"/>